<reference evidence="2 3" key="1">
    <citation type="submission" date="2015-01" db="EMBL/GenBank/DDBJ databases">
        <title>The Genome Sequence of Cladophialophora immunda CBS83496.</title>
        <authorList>
            <consortium name="The Broad Institute Genomics Platform"/>
            <person name="Cuomo C."/>
            <person name="de Hoog S."/>
            <person name="Gorbushina A."/>
            <person name="Stielow B."/>
            <person name="Teixiera M."/>
            <person name="Abouelleil A."/>
            <person name="Chapman S.B."/>
            <person name="Priest M."/>
            <person name="Young S.K."/>
            <person name="Wortman J."/>
            <person name="Nusbaum C."/>
            <person name="Birren B."/>
        </authorList>
    </citation>
    <scope>NUCLEOTIDE SEQUENCE [LARGE SCALE GENOMIC DNA]</scope>
    <source>
        <strain evidence="2 3">CBS 83496</strain>
    </source>
</reference>
<protein>
    <submittedName>
        <fullName evidence="2">Uncharacterized protein</fullName>
    </submittedName>
</protein>
<dbReference type="HOGENOM" id="CLU_131049_0_0_1"/>
<dbReference type="EMBL" id="KN847045">
    <property type="protein sequence ID" value="KIW25083.1"/>
    <property type="molecule type" value="Genomic_DNA"/>
</dbReference>
<evidence type="ECO:0000313" key="3">
    <source>
        <dbReference type="Proteomes" id="UP000054466"/>
    </source>
</evidence>
<dbReference type="GeneID" id="27349947"/>
<proteinExistence type="predicted"/>
<accession>A0A0D2C1A9</accession>
<evidence type="ECO:0000256" key="1">
    <source>
        <dbReference type="SAM" id="MobiDB-lite"/>
    </source>
</evidence>
<feature type="region of interest" description="Disordered" evidence="1">
    <location>
        <begin position="1"/>
        <end position="52"/>
    </location>
</feature>
<dbReference type="RefSeq" id="XP_016245299.1">
    <property type="nucleotide sequence ID" value="XM_016398108.1"/>
</dbReference>
<sequence length="166" mass="18130">MEGFAKHSSGSPPLHSPGSVDSDSGRSSMGRKTSTSSSASTQPITPISPRLSPKVQLVPYARTASFDISLSEAERELLDKASTNFDALDLSSKDFDFEDIFTYDKPQKKLTRGVVEVSRPTRDYRDWSSFSFSHYSAAVNARQKVNKAKSGIGGLYLKNKADAQKS</sequence>
<name>A0A0D2C1A9_9EURO</name>
<dbReference type="Proteomes" id="UP000054466">
    <property type="component" value="Unassembled WGS sequence"/>
</dbReference>
<organism evidence="2 3">
    <name type="scientific">Cladophialophora immunda</name>
    <dbReference type="NCBI Taxonomy" id="569365"/>
    <lineage>
        <taxon>Eukaryota</taxon>
        <taxon>Fungi</taxon>
        <taxon>Dikarya</taxon>
        <taxon>Ascomycota</taxon>
        <taxon>Pezizomycotina</taxon>
        <taxon>Eurotiomycetes</taxon>
        <taxon>Chaetothyriomycetidae</taxon>
        <taxon>Chaetothyriales</taxon>
        <taxon>Herpotrichiellaceae</taxon>
        <taxon>Cladophialophora</taxon>
    </lineage>
</organism>
<keyword evidence="3" id="KW-1185">Reference proteome</keyword>
<feature type="compositionally biased region" description="Low complexity" evidence="1">
    <location>
        <begin position="7"/>
        <end position="48"/>
    </location>
</feature>
<evidence type="ECO:0000313" key="2">
    <source>
        <dbReference type="EMBL" id="KIW25083.1"/>
    </source>
</evidence>
<dbReference type="OrthoDB" id="4153075at2759"/>
<dbReference type="AlphaFoldDB" id="A0A0D2C1A9"/>
<gene>
    <name evidence="2" type="ORF">PV07_10753</name>
</gene>
<dbReference type="VEuPathDB" id="FungiDB:PV07_10753"/>